<dbReference type="RefSeq" id="WP_059070334.1">
    <property type="nucleotide sequence ID" value="NZ_JAOQJX010000011.1"/>
</dbReference>
<dbReference type="Pfam" id="PF04607">
    <property type="entry name" value="RelA_SpoT"/>
    <property type="match status" value="1"/>
</dbReference>
<comment type="caution">
    <text evidence="3">The sequence shown here is derived from an EMBL/GenBank/DDBJ whole genome shotgun (WGS) entry which is preliminary data.</text>
</comment>
<dbReference type="SUPFAM" id="SSF81301">
    <property type="entry name" value="Nucleotidyltransferase"/>
    <property type="match status" value="1"/>
</dbReference>
<dbReference type="PANTHER" id="PTHR47837:SF2">
    <property type="entry name" value="GTP PYROPHOSPHOKINASE YWAC"/>
    <property type="match status" value="1"/>
</dbReference>
<dbReference type="InterPro" id="IPR052366">
    <property type="entry name" value="GTP_Pyrophosphokinase"/>
</dbReference>
<accession>A0ABT2TBR5</accession>
<dbReference type="SMART" id="SM00954">
    <property type="entry name" value="RelA_SpoT"/>
    <property type="match status" value="1"/>
</dbReference>
<evidence type="ECO:0000313" key="3">
    <source>
        <dbReference type="EMBL" id="MCU6747719.1"/>
    </source>
</evidence>
<evidence type="ECO:0000313" key="4">
    <source>
        <dbReference type="Proteomes" id="UP001652394"/>
    </source>
</evidence>
<keyword evidence="4" id="KW-1185">Reference proteome</keyword>
<comment type="pathway">
    <text evidence="1">Purine metabolism; ppGpp biosynthesis; ppGpp from GTP: step 1/2.</text>
</comment>
<gene>
    <name evidence="3" type="ORF">OCV51_08655</name>
</gene>
<evidence type="ECO:0000259" key="2">
    <source>
        <dbReference type="SMART" id="SM00954"/>
    </source>
</evidence>
<protein>
    <submittedName>
        <fullName evidence="3">GTP pyrophosphokinase</fullName>
    </submittedName>
</protein>
<evidence type="ECO:0000256" key="1">
    <source>
        <dbReference type="ARBA" id="ARBA00004976"/>
    </source>
</evidence>
<dbReference type="InterPro" id="IPR043519">
    <property type="entry name" value="NT_sf"/>
</dbReference>
<dbReference type="PANTHER" id="PTHR47837">
    <property type="entry name" value="GTP PYROPHOSPHOKINASE YJBM"/>
    <property type="match status" value="1"/>
</dbReference>
<dbReference type="EMBL" id="JAOQJX010000011">
    <property type="protein sequence ID" value="MCU6747719.1"/>
    <property type="molecule type" value="Genomic_DNA"/>
</dbReference>
<dbReference type="CDD" id="cd05399">
    <property type="entry name" value="NT_Rel-Spo_like"/>
    <property type="match status" value="1"/>
</dbReference>
<proteinExistence type="predicted"/>
<dbReference type="Proteomes" id="UP001652394">
    <property type="component" value="Unassembled WGS sequence"/>
</dbReference>
<dbReference type="Gene3D" id="3.30.460.10">
    <property type="entry name" value="Beta Polymerase, domain 2"/>
    <property type="match status" value="1"/>
</dbReference>
<sequence>MEQNKEQLREFLTEGIFPVKGQCVIQLLLTKLEMIDMELSMVLGRNVIQAKSGRMKSYRSTCKKLEKKGLKQNIPTAVKKIHDLIGVRAVCYYVDDIYRIEKKLKEQSDIRITKVKDYIQKPKSSGYQSLHVILQVPIGGQKEVQWMDAELQLRTVEMDFWASLDHQLRYKKEGENMQTMDAELKECARMIQKLDAKMLHIRKKIEQI</sequence>
<organism evidence="3 4">
    <name type="scientific">Faecalicatena acetigenes</name>
    <dbReference type="NCBI Taxonomy" id="2981790"/>
    <lineage>
        <taxon>Bacteria</taxon>
        <taxon>Bacillati</taxon>
        <taxon>Bacillota</taxon>
        <taxon>Clostridia</taxon>
        <taxon>Lachnospirales</taxon>
        <taxon>Lachnospiraceae</taxon>
        <taxon>Faecalicatena</taxon>
    </lineage>
</organism>
<dbReference type="Gene3D" id="1.10.287.860">
    <property type="entry name" value="Nucleotidyltransferase"/>
    <property type="match status" value="1"/>
</dbReference>
<name>A0ABT2TBR5_9FIRM</name>
<reference evidence="3 4" key="1">
    <citation type="journal article" date="2021" name="ISME Commun">
        <title>Automated analysis of genomic sequences facilitates high-throughput and comprehensive description of bacteria.</title>
        <authorList>
            <person name="Hitch T.C.A."/>
        </authorList>
    </citation>
    <scope>NUCLEOTIDE SEQUENCE [LARGE SCALE GENOMIC DNA]</scope>
    <source>
        <strain evidence="3 4">H2_18</strain>
    </source>
</reference>
<dbReference type="InterPro" id="IPR007685">
    <property type="entry name" value="RelA_SpoT"/>
</dbReference>
<feature type="domain" description="RelA/SpoT" evidence="2">
    <location>
        <begin position="53"/>
        <end position="176"/>
    </location>
</feature>